<dbReference type="PROSITE" id="PS51257">
    <property type="entry name" value="PROKAR_LIPOPROTEIN"/>
    <property type="match status" value="1"/>
</dbReference>
<sequence length="69" mass="7748">MRRREIDFREGWRACWPSGSSFCGHVSIMGGCISQIILPSRLYSITNCRVGTYTSVNKPSSVHSTIQLI</sequence>
<keyword evidence="2" id="KW-1185">Reference proteome</keyword>
<dbReference type="EMBL" id="MSFM01000012">
    <property type="protein sequence ID" value="PKY01165.1"/>
    <property type="molecule type" value="Genomic_DNA"/>
</dbReference>
<protein>
    <submittedName>
        <fullName evidence="1">Uncharacterized protein</fullName>
    </submittedName>
</protein>
<name>A0A2I1CU72_ASPC2</name>
<comment type="caution">
    <text evidence="1">The sequence shown here is derived from an EMBL/GenBank/DDBJ whole genome shotgun (WGS) entry which is preliminary data.</text>
</comment>
<dbReference type="AlphaFoldDB" id="A0A2I1CU72"/>
<gene>
    <name evidence="1" type="ORF">P168DRAFT_59642</name>
</gene>
<organism evidence="1 2">
    <name type="scientific">Aspergillus campestris (strain IBT 28561)</name>
    <dbReference type="NCBI Taxonomy" id="1392248"/>
    <lineage>
        <taxon>Eukaryota</taxon>
        <taxon>Fungi</taxon>
        <taxon>Dikarya</taxon>
        <taxon>Ascomycota</taxon>
        <taxon>Pezizomycotina</taxon>
        <taxon>Eurotiomycetes</taxon>
        <taxon>Eurotiomycetidae</taxon>
        <taxon>Eurotiales</taxon>
        <taxon>Aspergillaceae</taxon>
        <taxon>Aspergillus</taxon>
        <taxon>Aspergillus subgen. Circumdati</taxon>
    </lineage>
</organism>
<proteinExistence type="predicted"/>
<accession>A0A2I1CU72</accession>
<evidence type="ECO:0000313" key="2">
    <source>
        <dbReference type="Proteomes" id="UP000234254"/>
    </source>
</evidence>
<dbReference type="VEuPathDB" id="FungiDB:P168DRAFT_59642"/>
<dbReference type="Proteomes" id="UP000234254">
    <property type="component" value="Unassembled WGS sequence"/>
</dbReference>
<dbReference type="RefSeq" id="XP_024689759.1">
    <property type="nucleotide sequence ID" value="XM_024842038.1"/>
</dbReference>
<evidence type="ECO:0000313" key="1">
    <source>
        <dbReference type="EMBL" id="PKY01165.1"/>
    </source>
</evidence>
<reference evidence="1" key="1">
    <citation type="submission" date="2016-12" db="EMBL/GenBank/DDBJ databases">
        <title>The genomes of Aspergillus section Nigri reveals drivers in fungal speciation.</title>
        <authorList>
            <consortium name="DOE Joint Genome Institute"/>
            <person name="Vesth T.C."/>
            <person name="Nybo J."/>
            <person name="Theobald S."/>
            <person name="Brandl J."/>
            <person name="Frisvad J.C."/>
            <person name="Nielsen K.F."/>
            <person name="Lyhne E.K."/>
            <person name="Kogle M.E."/>
            <person name="Kuo A."/>
            <person name="Riley R."/>
            <person name="Clum A."/>
            <person name="Nolan M."/>
            <person name="Lipzen A."/>
            <person name="Salamov A."/>
            <person name="Henrissat B."/>
            <person name="Wiebenga A."/>
            <person name="De vries R.P."/>
            <person name="Grigoriev I.V."/>
            <person name="Mortensen U.H."/>
            <person name="Andersen M.R."/>
            <person name="Baker S.E."/>
        </authorList>
    </citation>
    <scope>NUCLEOTIDE SEQUENCE</scope>
    <source>
        <strain evidence="1">IBT 28561</strain>
    </source>
</reference>
<dbReference type="GeneID" id="36549567"/>